<protein>
    <submittedName>
        <fullName evidence="2">Uncharacterized protein</fullName>
    </submittedName>
</protein>
<feature type="compositionally biased region" description="Basic residues" evidence="1">
    <location>
        <begin position="130"/>
        <end position="144"/>
    </location>
</feature>
<dbReference type="OrthoDB" id="5058443at2759"/>
<reference evidence="3" key="1">
    <citation type="submission" date="2014-10" db="EMBL/GenBank/DDBJ databases">
        <authorList>
            <person name="King R."/>
        </authorList>
    </citation>
    <scope>NUCLEOTIDE SEQUENCE [LARGE SCALE GENOMIC DNA]</scope>
    <source>
        <strain evidence="3">A3/5</strain>
    </source>
</reference>
<organism evidence="2 3">
    <name type="scientific">Fusarium venenatum</name>
    <dbReference type="NCBI Taxonomy" id="56646"/>
    <lineage>
        <taxon>Eukaryota</taxon>
        <taxon>Fungi</taxon>
        <taxon>Dikarya</taxon>
        <taxon>Ascomycota</taxon>
        <taxon>Pezizomycotina</taxon>
        <taxon>Sordariomycetes</taxon>
        <taxon>Hypocreomycetidae</taxon>
        <taxon>Hypocreales</taxon>
        <taxon>Nectriaceae</taxon>
        <taxon>Fusarium</taxon>
    </lineage>
</organism>
<name>A0A2L2TDU2_9HYPO</name>
<evidence type="ECO:0000256" key="1">
    <source>
        <dbReference type="SAM" id="MobiDB-lite"/>
    </source>
</evidence>
<accession>A0A2L2TDU2</accession>
<dbReference type="Proteomes" id="UP000245910">
    <property type="component" value="Chromosome IIII"/>
</dbReference>
<sequence>MCKTSAYFTRCETCKQDIDHCLKVDQNCKNKNRGLPYCSIIYPVNMNIDWATIDQEAKEMAEQPPPKTESDDTLIMKQLVDDIDNRVNMEKHGRVENWLDGHPNVKAGEWFDEVEEDVIEEETGSDRGRGRSRGRARGRGRRGN</sequence>
<dbReference type="AlphaFoldDB" id="A0A2L2TDU2"/>
<evidence type="ECO:0000313" key="3">
    <source>
        <dbReference type="Proteomes" id="UP000245910"/>
    </source>
</evidence>
<feature type="compositionally biased region" description="Acidic residues" evidence="1">
    <location>
        <begin position="113"/>
        <end position="123"/>
    </location>
</feature>
<dbReference type="EMBL" id="LN649232">
    <property type="protein sequence ID" value="CEI39722.1"/>
    <property type="molecule type" value="Genomic_DNA"/>
</dbReference>
<keyword evidence="3" id="KW-1185">Reference proteome</keyword>
<proteinExistence type="predicted"/>
<evidence type="ECO:0000313" key="2">
    <source>
        <dbReference type="EMBL" id="CEI39722.1"/>
    </source>
</evidence>
<feature type="region of interest" description="Disordered" evidence="1">
    <location>
        <begin position="113"/>
        <end position="144"/>
    </location>
</feature>